<feature type="compositionally biased region" description="Basic and acidic residues" evidence="1">
    <location>
        <begin position="26"/>
        <end position="36"/>
    </location>
</feature>
<protein>
    <submittedName>
        <fullName evidence="2">Uncharacterized protein</fullName>
    </submittedName>
</protein>
<dbReference type="OrthoDB" id="21449at2759"/>
<evidence type="ECO:0000256" key="1">
    <source>
        <dbReference type="SAM" id="MobiDB-lite"/>
    </source>
</evidence>
<name>A0A9P1DY14_CUSEU</name>
<accession>A0A9P1DY14</accession>
<evidence type="ECO:0000313" key="3">
    <source>
        <dbReference type="Proteomes" id="UP001152484"/>
    </source>
</evidence>
<comment type="caution">
    <text evidence="2">The sequence shown here is derived from an EMBL/GenBank/DDBJ whole genome shotgun (WGS) entry which is preliminary data.</text>
</comment>
<dbReference type="Proteomes" id="UP001152484">
    <property type="component" value="Unassembled WGS sequence"/>
</dbReference>
<dbReference type="EMBL" id="CAMAPE010000004">
    <property type="protein sequence ID" value="CAH9058784.1"/>
    <property type="molecule type" value="Genomic_DNA"/>
</dbReference>
<gene>
    <name evidence="2" type="ORF">CEURO_LOCUS1310</name>
</gene>
<organism evidence="2 3">
    <name type="scientific">Cuscuta europaea</name>
    <name type="common">European dodder</name>
    <dbReference type="NCBI Taxonomy" id="41803"/>
    <lineage>
        <taxon>Eukaryota</taxon>
        <taxon>Viridiplantae</taxon>
        <taxon>Streptophyta</taxon>
        <taxon>Embryophyta</taxon>
        <taxon>Tracheophyta</taxon>
        <taxon>Spermatophyta</taxon>
        <taxon>Magnoliopsida</taxon>
        <taxon>eudicotyledons</taxon>
        <taxon>Gunneridae</taxon>
        <taxon>Pentapetalae</taxon>
        <taxon>asterids</taxon>
        <taxon>lamiids</taxon>
        <taxon>Solanales</taxon>
        <taxon>Convolvulaceae</taxon>
        <taxon>Cuscuteae</taxon>
        <taxon>Cuscuta</taxon>
        <taxon>Cuscuta subgen. Cuscuta</taxon>
    </lineage>
</organism>
<proteinExistence type="predicted"/>
<keyword evidence="3" id="KW-1185">Reference proteome</keyword>
<feature type="compositionally biased region" description="Pro residues" evidence="1">
    <location>
        <begin position="53"/>
        <end position="64"/>
    </location>
</feature>
<reference evidence="2" key="1">
    <citation type="submission" date="2022-07" db="EMBL/GenBank/DDBJ databases">
        <authorList>
            <person name="Macas J."/>
            <person name="Novak P."/>
            <person name="Neumann P."/>
        </authorList>
    </citation>
    <scope>NUCLEOTIDE SEQUENCE</scope>
</reference>
<feature type="region of interest" description="Disordered" evidence="1">
    <location>
        <begin position="1"/>
        <end position="116"/>
    </location>
</feature>
<dbReference type="AlphaFoldDB" id="A0A9P1DY14"/>
<feature type="compositionally biased region" description="Basic and acidic residues" evidence="1">
    <location>
        <begin position="87"/>
        <end position="115"/>
    </location>
</feature>
<sequence length="205" mass="22047">MTALTRPTEVGPSPVPPYALPALYHDCPDEVVKPEETTPAGYVGGECASPNIESPPPPPPPPPEVDMDSSQQEKVGEDSKLAAASASEDHPYKHLPGDQEEKPNGERGTLGKKEGQISALMELGGGPSRRSVDEDHPIHQKQALECGNHTLNHSDKETLQIGGETEQEQKAKVISKCHQGLLSRNVQIPPEKSVERAPFSLFSSK</sequence>
<evidence type="ECO:0000313" key="2">
    <source>
        <dbReference type="EMBL" id="CAH9058784.1"/>
    </source>
</evidence>